<gene>
    <name evidence="1" type="ORF">LCGC14_2789720</name>
</gene>
<name>A0A0F8YQW6_9ZZZZ</name>
<proteinExistence type="predicted"/>
<reference evidence="1" key="1">
    <citation type="journal article" date="2015" name="Nature">
        <title>Complex archaea that bridge the gap between prokaryotes and eukaryotes.</title>
        <authorList>
            <person name="Spang A."/>
            <person name="Saw J.H."/>
            <person name="Jorgensen S.L."/>
            <person name="Zaremba-Niedzwiedzka K."/>
            <person name="Martijn J."/>
            <person name="Lind A.E."/>
            <person name="van Eijk R."/>
            <person name="Schleper C."/>
            <person name="Guy L."/>
            <person name="Ettema T.J."/>
        </authorList>
    </citation>
    <scope>NUCLEOTIDE SEQUENCE</scope>
</reference>
<evidence type="ECO:0000313" key="1">
    <source>
        <dbReference type="EMBL" id="KKK83807.1"/>
    </source>
</evidence>
<accession>A0A0F8YQW6</accession>
<sequence length="65" mass="7584">NMLTWITRKEHPFGLLSYPCPVCGYKYGSAWLYEPLPQDVIDFLLPLRNHPTRPIERGEERSIAP</sequence>
<protein>
    <submittedName>
        <fullName evidence="1">Uncharacterized protein</fullName>
    </submittedName>
</protein>
<comment type="caution">
    <text evidence="1">The sequence shown here is derived from an EMBL/GenBank/DDBJ whole genome shotgun (WGS) entry which is preliminary data.</text>
</comment>
<dbReference type="EMBL" id="LAZR01052058">
    <property type="protein sequence ID" value="KKK83807.1"/>
    <property type="molecule type" value="Genomic_DNA"/>
</dbReference>
<feature type="non-terminal residue" evidence="1">
    <location>
        <position position="1"/>
    </location>
</feature>
<organism evidence="1">
    <name type="scientific">marine sediment metagenome</name>
    <dbReference type="NCBI Taxonomy" id="412755"/>
    <lineage>
        <taxon>unclassified sequences</taxon>
        <taxon>metagenomes</taxon>
        <taxon>ecological metagenomes</taxon>
    </lineage>
</organism>
<dbReference type="AlphaFoldDB" id="A0A0F8YQW6"/>